<keyword evidence="1 4" id="KW-0489">Methyltransferase</keyword>
<dbReference type="Pfam" id="PF05958">
    <property type="entry name" value="tRNA_U5-meth_tr"/>
    <property type="match status" value="1"/>
</dbReference>
<dbReference type="RefSeq" id="WP_132672638.1">
    <property type="nucleotide sequence ID" value="NZ_SMKS01000004.1"/>
</dbReference>
<keyword evidence="8" id="KW-1185">Reference proteome</keyword>
<protein>
    <submittedName>
        <fullName evidence="7">Class I SAM-dependent RNA methyltransferase</fullName>
    </submittedName>
</protein>
<evidence type="ECO:0000256" key="4">
    <source>
        <dbReference type="PROSITE-ProRule" id="PRU01024"/>
    </source>
</evidence>
<gene>
    <name evidence="7" type="ORF">E1181_04710</name>
</gene>
<dbReference type="PROSITE" id="PS01231">
    <property type="entry name" value="TRMA_2"/>
    <property type="match status" value="1"/>
</dbReference>
<dbReference type="CDD" id="cd02440">
    <property type="entry name" value="AdoMet_MTases"/>
    <property type="match status" value="1"/>
</dbReference>
<evidence type="ECO:0000256" key="1">
    <source>
        <dbReference type="ARBA" id="ARBA00022603"/>
    </source>
</evidence>
<evidence type="ECO:0000259" key="6">
    <source>
        <dbReference type="PROSITE" id="PS50926"/>
    </source>
</evidence>
<sequence>MTEKPDWTGRRLEVEVGPVAHGGHCVARYEGRVVFVRHALPGETVTVEVTEDNGGGFCRADAVEVREAAPGRVIPPCPLADAALGTDRCGGCDFQHADGETQRELKAAVVTEQLQRIAGLDWPVRVQELPGGLLRWRTRARLAVDRKGNAGFRPSRSHRVIPVADCPITVKGAVEELAERRWRPGAELTVAADGEGELHVTAVDRKPQRRGRQQGVARQVAGSGVAHETVRGRRFDVGAQGFWQVHKAAPETFTEVVARFAAAPPGGVAWDLYGGVGLFAADLAEQVGPTGSVLLVESSRGAVEDAVSNLRDQPQVAFRAGTVERVLEDEDLQAPDVVVLDPPRKGAGRQVVEAIAAREPARVVHVACDPAALARDVSLYAENGYRMVDLEAFDAFPMTHHVECVAVLEHTPNNA</sequence>
<dbReference type="PANTHER" id="PTHR11061:SF30">
    <property type="entry name" value="TRNA (URACIL(54)-C(5))-METHYLTRANSFERASE"/>
    <property type="match status" value="1"/>
</dbReference>
<dbReference type="AlphaFoldDB" id="A0A4R4VTD9"/>
<feature type="binding site" evidence="4">
    <location>
        <position position="244"/>
    </location>
    <ligand>
        <name>S-adenosyl-L-methionine</name>
        <dbReference type="ChEBI" id="CHEBI:59789"/>
    </ligand>
</feature>
<feature type="compositionally biased region" description="Low complexity" evidence="5">
    <location>
        <begin position="213"/>
        <end position="222"/>
    </location>
</feature>
<evidence type="ECO:0000313" key="7">
    <source>
        <dbReference type="EMBL" id="TDD09278.1"/>
    </source>
</evidence>
<dbReference type="SUPFAM" id="SSF53335">
    <property type="entry name" value="S-adenosyl-L-methionine-dependent methyltransferases"/>
    <property type="match status" value="1"/>
</dbReference>
<dbReference type="EMBL" id="SMKS01000004">
    <property type="protein sequence ID" value="TDD09278.1"/>
    <property type="molecule type" value="Genomic_DNA"/>
</dbReference>
<evidence type="ECO:0000256" key="2">
    <source>
        <dbReference type="ARBA" id="ARBA00022679"/>
    </source>
</evidence>
<proteinExistence type="inferred from homology"/>
<evidence type="ECO:0000313" key="8">
    <source>
        <dbReference type="Proteomes" id="UP000295674"/>
    </source>
</evidence>
<feature type="region of interest" description="Disordered" evidence="5">
    <location>
        <begin position="206"/>
        <end position="225"/>
    </location>
</feature>
<dbReference type="SUPFAM" id="SSF50249">
    <property type="entry name" value="Nucleic acid-binding proteins"/>
    <property type="match status" value="1"/>
</dbReference>
<dbReference type="InterPro" id="IPR030391">
    <property type="entry name" value="MeTrfase_TrmA_CS"/>
</dbReference>
<evidence type="ECO:0000256" key="5">
    <source>
        <dbReference type="SAM" id="MobiDB-lite"/>
    </source>
</evidence>
<feature type="binding site" evidence="4">
    <location>
        <position position="273"/>
    </location>
    <ligand>
        <name>S-adenosyl-L-methionine</name>
        <dbReference type="ChEBI" id="CHEBI:59789"/>
    </ligand>
</feature>
<dbReference type="GO" id="GO:0070475">
    <property type="term" value="P:rRNA base methylation"/>
    <property type="evidence" value="ECO:0007669"/>
    <property type="project" value="TreeGrafter"/>
</dbReference>
<feature type="binding site" evidence="4">
    <location>
        <position position="297"/>
    </location>
    <ligand>
        <name>S-adenosyl-L-methionine</name>
        <dbReference type="ChEBI" id="CHEBI:59789"/>
    </ligand>
</feature>
<dbReference type="OrthoDB" id="9804590at2"/>
<dbReference type="Proteomes" id="UP000295674">
    <property type="component" value="Unassembled WGS sequence"/>
</dbReference>
<comment type="similarity">
    <text evidence="4">Belongs to the class I-like SAM-binding methyltransferase superfamily. RNA M5U methyltransferase family.</text>
</comment>
<dbReference type="Gene3D" id="2.40.50.1070">
    <property type="match status" value="1"/>
</dbReference>
<feature type="active site" description="Nucleophile" evidence="4">
    <location>
        <position position="368"/>
    </location>
</feature>
<accession>A0A4R4VTD9</accession>
<dbReference type="Pfam" id="PF01938">
    <property type="entry name" value="TRAM"/>
    <property type="match status" value="1"/>
</dbReference>
<dbReference type="Gene3D" id="3.40.50.150">
    <property type="entry name" value="Vaccinia Virus protein VP39"/>
    <property type="match status" value="2"/>
</dbReference>
<dbReference type="GO" id="GO:0070041">
    <property type="term" value="F:rRNA (uridine-C5-)-methyltransferase activity"/>
    <property type="evidence" value="ECO:0007669"/>
    <property type="project" value="TreeGrafter"/>
</dbReference>
<evidence type="ECO:0000256" key="3">
    <source>
        <dbReference type="ARBA" id="ARBA00022691"/>
    </source>
</evidence>
<dbReference type="InterPro" id="IPR029063">
    <property type="entry name" value="SAM-dependent_MTases_sf"/>
</dbReference>
<feature type="domain" description="TRAM" evidence="6">
    <location>
        <begin position="5"/>
        <end position="64"/>
    </location>
</feature>
<reference evidence="7 8" key="1">
    <citation type="submission" date="2019-03" db="EMBL/GenBank/DDBJ databases">
        <title>Draft genome sequences of novel Actinobacteria.</title>
        <authorList>
            <person name="Sahin N."/>
            <person name="Ay H."/>
            <person name="Saygin H."/>
        </authorList>
    </citation>
    <scope>NUCLEOTIDE SEQUENCE [LARGE SCALE GENOMIC DNA]</scope>
    <source>
        <strain evidence="7 8">16K309</strain>
    </source>
</reference>
<dbReference type="InterPro" id="IPR002792">
    <property type="entry name" value="TRAM_dom"/>
</dbReference>
<dbReference type="Gene3D" id="2.40.50.140">
    <property type="entry name" value="Nucleic acid-binding proteins"/>
    <property type="match status" value="1"/>
</dbReference>
<dbReference type="PANTHER" id="PTHR11061">
    <property type="entry name" value="RNA M5U METHYLTRANSFERASE"/>
    <property type="match status" value="1"/>
</dbReference>
<keyword evidence="3 4" id="KW-0949">S-adenosyl-L-methionine</keyword>
<comment type="caution">
    <text evidence="7">The sequence shown here is derived from an EMBL/GenBank/DDBJ whole genome shotgun (WGS) entry which is preliminary data.</text>
</comment>
<dbReference type="PROSITE" id="PS50926">
    <property type="entry name" value="TRAM"/>
    <property type="match status" value="1"/>
</dbReference>
<dbReference type="InterPro" id="IPR012340">
    <property type="entry name" value="NA-bd_OB-fold"/>
</dbReference>
<organism evidence="7 8">
    <name type="scientific">Saccharopolyspora terrae</name>
    <dbReference type="NCBI Taxonomy" id="2530384"/>
    <lineage>
        <taxon>Bacteria</taxon>
        <taxon>Bacillati</taxon>
        <taxon>Actinomycetota</taxon>
        <taxon>Actinomycetes</taxon>
        <taxon>Pseudonocardiales</taxon>
        <taxon>Pseudonocardiaceae</taxon>
        <taxon>Saccharopolyspora</taxon>
    </lineage>
</organism>
<dbReference type="PROSITE" id="PS51687">
    <property type="entry name" value="SAM_MT_RNA_M5U"/>
    <property type="match status" value="1"/>
</dbReference>
<dbReference type="InterPro" id="IPR010280">
    <property type="entry name" value="U5_MeTrfase_fam"/>
</dbReference>
<keyword evidence="2 4" id="KW-0808">Transferase</keyword>
<name>A0A4R4VTD9_9PSEU</name>
<feature type="binding site" evidence="4">
    <location>
        <position position="341"/>
    </location>
    <ligand>
        <name>S-adenosyl-L-methionine</name>
        <dbReference type="ChEBI" id="CHEBI:59789"/>
    </ligand>
</feature>